<name>A0A3M0I6D1_9ACTN</name>
<organism evidence="3 4">
    <name type="scientific">Streptomyces shenzhenensis</name>
    <dbReference type="NCBI Taxonomy" id="943815"/>
    <lineage>
        <taxon>Bacteria</taxon>
        <taxon>Bacillati</taxon>
        <taxon>Actinomycetota</taxon>
        <taxon>Actinomycetes</taxon>
        <taxon>Kitasatosporales</taxon>
        <taxon>Streptomycetaceae</taxon>
        <taxon>Streptomyces</taxon>
    </lineage>
</organism>
<comment type="caution">
    <text evidence="3">The sequence shown here is derived from an EMBL/GenBank/DDBJ whole genome shotgun (WGS) entry which is preliminary data.</text>
</comment>
<dbReference type="InterPro" id="IPR036397">
    <property type="entry name" value="RNaseH_sf"/>
</dbReference>
<feature type="compositionally biased region" description="Low complexity" evidence="1">
    <location>
        <begin position="212"/>
        <end position="230"/>
    </location>
</feature>
<dbReference type="InterPro" id="IPR012337">
    <property type="entry name" value="RNaseH-like_sf"/>
</dbReference>
<dbReference type="SUPFAM" id="SSF46689">
    <property type="entry name" value="Homeodomain-like"/>
    <property type="match status" value="1"/>
</dbReference>
<dbReference type="InterPro" id="IPR036388">
    <property type="entry name" value="WH-like_DNA-bd_sf"/>
</dbReference>
<evidence type="ECO:0000256" key="1">
    <source>
        <dbReference type="SAM" id="MobiDB-lite"/>
    </source>
</evidence>
<feature type="region of interest" description="Disordered" evidence="1">
    <location>
        <begin position="207"/>
        <end position="276"/>
    </location>
</feature>
<keyword evidence="4" id="KW-1185">Reference proteome</keyword>
<feature type="region of interest" description="Disordered" evidence="1">
    <location>
        <begin position="174"/>
        <end position="194"/>
    </location>
</feature>
<dbReference type="Gene3D" id="1.10.10.10">
    <property type="entry name" value="Winged helix-like DNA-binding domain superfamily/Winged helix DNA-binding domain"/>
    <property type="match status" value="1"/>
</dbReference>
<feature type="region of interest" description="Disordered" evidence="1">
    <location>
        <begin position="68"/>
        <end position="89"/>
    </location>
</feature>
<dbReference type="GO" id="GO:0003676">
    <property type="term" value="F:nucleic acid binding"/>
    <property type="evidence" value="ECO:0007669"/>
    <property type="project" value="InterPro"/>
</dbReference>
<evidence type="ECO:0000313" key="4">
    <source>
        <dbReference type="Proteomes" id="UP000270471"/>
    </source>
</evidence>
<dbReference type="InterPro" id="IPR055247">
    <property type="entry name" value="InsJ-like_HTH"/>
</dbReference>
<dbReference type="OrthoDB" id="568335at2"/>
<proteinExistence type="predicted"/>
<dbReference type="Pfam" id="PF13518">
    <property type="entry name" value="HTH_28"/>
    <property type="match status" value="1"/>
</dbReference>
<evidence type="ECO:0000313" key="3">
    <source>
        <dbReference type="EMBL" id="RMB83832.1"/>
    </source>
</evidence>
<gene>
    <name evidence="3" type="ORF">CTZ28_22245</name>
</gene>
<dbReference type="EMBL" id="PENI01000014">
    <property type="protein sequence ID" value="RMB83832.1"/>
    <property type="molecule type" value="Genomic_DNA"/>
</dbReference>
<accession>A0A3M0I6D1</accession>
<feature type="compositionally biased region" description="Low complexity" evidence="1">
    <location>
        <begin position="242"/>
        <end position="276"/>
    </location>
</feature>
<protein>
    <recommendedName>
        <fullName evidence="2">Insertion element IS150 protein InsJ-like helix-turn-helix domain-containing protein</fullName>
    </recommendedName>
</protein>
<dbReference type="Gene3D" id="3.30.420.10">
    <property type="entry name" value="Ribonuclease H-like superfamily/Ribonuclease H"/>
    <property type="match status" value="1"/>
</dbReference>
<dbReference type="AlphaFoldDB" id="A0A3M0I6D1"/>
<dbReference type="Proteomes" id="UP000270471">
    <property type="component" value="Unassembled WGS sequence"/>
</dbReference>
<dbReference type="SUPFAM" id="SSF53098">
    <property type="entry name" value="Ribonuclease H-like"/>
    <property type="match status" value="1"/>
</dbReference>
<sequence>MPRHILDVAVSLTLTWQEQANRSRWMAEHRYREALQMLDGVPVTEVARRFGVSRQSIHTWAERYHTGGPGGLVARSRSPHTSPHQVAGEAEAPVCELRRAYPRWGARRIRPMQLWQLDLMGGVFLASGRECKLVTGIDDHSRFIVIAKVVAEAMTTYGVPSDVLTDHGKAVHRPLCSARPRSRTSSTRSICPNRRMSRPAVVAELLAPQLPSPTSEPSSSRWSSRRSAGSACPTNQQLKFPAASSDATAISASAARRTRPRSTWPDSPSPSASAAG</sequence>
<dbReference type="InterPro" id="IPR009057">
    <property type="entry name" value="Homeodomain-like_sf"/>
</dbReference>
<reference evidence="3 4" key="1">
    <citation type="submission" date="2017-11" db="EMBL/GenBank/DDBJ databases">
        <title>Draft genome of actinobacteria isolated from guarana (Paullinia cupana (Mart.) Ducke.</title>
        <authorList>
            <person name="Siqueira K.A."/>
            <person name="Liotti R.G."/>
            <person name="Mendes T.A.O."/>
            <person name="Soares M.A."/>
        </authorList>
    </citation>
    <scope>NUCLEOTIDE SEQUENCE [LARGE SCALE GENOMIC DNA]</scope>
    <source>
        <strain evidence="3 4">193</strain>
    </source>
</reference>
<feature type="domain" description="Insertion element IS150 protein InsJ-like helix-turn-helix" evidence="2">
    <location>
        <begin position="35"/>
        <end position="80"/>
    </location>
</feature>
<evidence type="ECO:0000259" key="2">
    <source>
        <dbReference type="Pfam" id="PF13518"/>
    </source>
</evidence>